<gene>
    <name evidence="1" type="ORF">WKW77_24880</name>
</gene>
<evidence type="ECO:0000313" key="2">
    <source>
        <dbReference type="Proteomes" id="UP001365846"/>
    </source>
</evidence>
<evidence type="ECO:0000313" key="1">
    <source>
        <dbReference type="EMBL" id="MEJ8814341.1"/>
    </source>
</evidence>
<organism evidence="1 2">
    <name type="scientific">Variovorax ureilyticus</name>
    <dbReference type="NCBI Taxonomy" id="1836198"/>
    <lineage>
        <taxon>Bacteria</taxon>
        <taxon>Pseudomonadati</taxon>
        <taxon>Pseudomonadota</taxon>
        <taxon>Betaproteobacteria</taxon>
        <taxon>Burkholderiales</taxon>
        <taxon>Comamonadaceae</taxon>
        <taxon>Variovorax</taxon>
    </lineage>
</organism>
<protein>
    <recommendedName>
        <fullName evidence="3">Phage baseplate assembly protein</fullName>
    </recommendedName>
</protein>
<keyword evidence="2" id="KW-1185">Reference proteome</keyword>
<evidence type="ECO:0008006" key="3">
    <source>
        <dbReference type="Google" id="ProtNLM"/>
    </source>
</evidence>
<proteinExistence type="predicted"/>
<dbReference type="Proteomes" id="UP001365846">
    <property type="component" value="Unassembled WGS sequence"/>
</dbReference>
<name>A0ABU8VL20_9BURK</name>
<comment type="caution">
    <text evidence="1">The sequence shown here is derived from an EMBL/GenBank/DDBJ whole genome shotgun (WGS) entry which is preliminary data.</text>
</comment>
<dbReference type="EMBL" id="JBBKZU010000012">
    <property type="protein sequence ID" value="MEJ8814341.1"/>
    <property type="molecule type" value="Genomic_DNA"/>
</dbReference>
<sequence>MTAYFVQKTEKAVKQVELASPEVALDYDRCLHPLLESIIVRMRRYGAADKEVLLDADRRPPPVLKAKTADEFRAATDDKLDPFGWLMLDRLGLGVTLRLFDPLSDTYLDHRGLRAQFTKAVNELRHEETHADALRHLTVDWLLRPGQLLRVEPFAARPGADGFPNYEDEGPWLQDASLSMLHISVRPRIKKRYAYRVKAFVPGAVTGVGDPVQCDAMRPEDSAATPIASTADLDKLVKDSSWQSRTAKGECIVFMRYTNTLSGLDGEDLAPGVCGDEAGDAFGRFPVAGWGADDDEVDGQFKRFWLLLSNSIKFEDDVEKAKQEKAFATAWLNYNQRFFEHSSAAPSDGQVTYAYAATESTQPVLVAPDVYGRATVTLPEADGYAHQFAYVVRPQWRYRAVLETAGYAVQAQQASPAGVAVAAVSPPYVIGTVARTAPVVPPALISLGRIGDRVWWKQGKDLIEVRRGEDEPPGALRLGSDAGLSAALLLPHHPERRLARANVPAQRNLSHAGELYTQVSMLVDPGWCEAILGKVPAEPPVRVQANVGDDQASAEELDTLADPLLPFERTRLRLVSFQPHWYRNVAVVAAASGTEVSVPAVGYLPQAASRLVLIDRKTKTQSLVKDHPWRGRTVVDASGETDVGLETLDPTPHAAITLAIPLLRYRDTTDDITASLWEGDIATVPDPGVSYQIDLIAPARPGEPRESVTPIARIVREEVSKGDFFRILPISRDWQLTCEMTVADADRALKVTLSPLGRPLRSTFGNVDFPGVEHDADGALRAPGGWSIAWLSRLLEALGGDALETAVDYWRDIEHDGVGVADDETGFYEALPAASVAAMKLTRPTTPQEWTRLKDTLAHWQLVNGDDAPGIRIANLVLQKLARVFDDEWPLPQDDFLLEIPWLTTMDAPDPVVVPLTMLTAPRFLLPELMTREDFETLTRDAPDMLARAEQLWKTQKQHAMGAHRVVVTAQRGDAVPLRMLPLQLV</sequence>
<reference evidence="1 2" key="1">
    <citation type="submission" date="2024-03" db="EMBL/GenBank/DDBJ databases">
        <title>Novel species of the genus Variovorax.</title>
        <authorList>
            <person name="Liu Q."/>
            <person name="Xin Y.-H."/>
        </authorList>
    </citation>
    <scope>NUCLEOTIDE SEQUENCE [LARGE SCALE GENOMIC DNA]</scope>
    <source>
        <strain evidence="1 2">KACC 18899</strain>
    </source>
</reference>
<accession>A0ABU8VL20</accession>